<accession>A0ABX0GU51</accession>
<dbReference type="NCBIfam" id="NF045897">
    <property type="entry name" value="SCO3242_trans"/>
    <property type="match status" value="1"/>
</dbReference>
<dbReference type="Pfam" id="PF01040">
    <property type="entry name" value="UbiA"/>
    <property type="match status" value="1"/>
</dbReference>
<evidence type="ECO:0000313" key="6">
    <source>
        <dbReference type="Proteomes" id="UP000800981"/>
    </source>
</evidence>
<dbReference type="InterPro" id="IPR044878">
    <property type="entry name" value="UbiA_sf"/>
</dbReference>
<dbReference type="RefSeq" id="WP_166281938.1">
    <property type="nucleotide sequence ID" value="NZ_JAANNP010000006.1"/>
</dbReference>
<dbReference type="Proteomes" id="UP000800981">
    <property type="component" value="Unassembled WGS sequence"/>
</dbReference>
<reference evidence="5 6" key="1">
    <citation type="submission" date="2020-03" db="EMBL/GenBank/DDBJ databases">
        <title>Two novel Motilibacter sp.</title>
        <authorList>
            <person name="Liu S."/>
        </authorList>
    </citation>
    <scope>NUCLEOTIDE SEQUENCE [LARGE SCALE GENOMIC DNA]</scope>
    <source>
        <strain evidence="5 6">E257</strain>
    </source>
</reference>
<evidence type="ECO:0000313" key="5">
    <source>
        <dbReference type="EMBL" id="NHC14427.1"/>
    </source>
</evidence>
<keyword evidence="2" id="KW-0812">Transmembrane</keyword>
<gene>
    <name evidence="5" type="primary">ubiA</name>
    <name evidence="5" type="ORF">G9H71_11620</name>
</gene>
<dbReference type="PANTHER" id="PTHR42723">
    <property type="entry name" value="CHLOROPHYLL SYNTHASE"/>
    <property type="match status" value="1"/>
</dbReference>
<dbReference type="CDD" id="cd13964">
    <property type="entry name" value="PT_UbiA_1"/>
    <property type="match status" value="1"/>
</dbReference>
<dbReference type="InterPro" id="IPR000537">
    <property type="entry name" value="UbiA_prenyltransferase"/>
</dbReference>
<dbReference type="PANTHER" id="PTHR42723:SF1">
    <property type="entry name" value="CHLOROPHYLL SYNTHASE, CHLOROPLASTIC"/>
    <property type="match status" value="1"/>
</dbReference>
<proteinExistence type="predicted"/>
<sequence>MGPGPGRAVGVTSLRDLAELVRLPAALTVPGDSVAGAAAAGWPLGRRTAALPVASACLYWAGMALNDWSDRELDAVERPERPIPSGRVSPRQALAVATGLTGLGLAAAACAGRPALRVAVPLAATVWAYDVLLKPTPVGPLAMGTARALDVLLGASGQLRAALPAALSVGGHTLAVTQLSRDEVSGAKSAAVPAAALASTALVAVAAVAGPVAGDRPRTRALHRLAAAAAAGTYAVTVGRRQLDAVQDPSAATVRRAVGAGIHGMMPLQAAFAARNGSVVAAIPVAAVFPLARALSRKVSPT</sequence>
<keyword evidence="4" id="KW-0472">Membrane</keyword>
<evidence type="ECO:0000256" key="4">
    <source>
        <dbReference type="ARBA" id="ARBA00023136"/>
    </source>
</evidence>
<evidence type="ECO:0000256" key="1">
    <source>
        <dbReference type="ARBA" id="ARBA00004141"/>
    </source>
</evidence>
<dbReference type="Gene3D" id="1.10.357.140">
    <property type="entry name" value="UbiA prenyltransferase"/>
    <property type="match status" value="1"/>
</dbReference>
<keyword evidence="6" id="KW-1185">Reference proteome</keyword>
<protein>
    <submittedName>
        <fullName evidence="5">UbiA family prenyltransferase</fullName>
    </submittedName>
</protein>
<organism evidence="5 6">
    <name type="scientific">Motilibacter deserti</name>
    <dbReference type="NCBI Taxonomy" id="2714956"/>
    <lineage>
        <taxon>Bacteria</taxon>
        <taxon>Bacillati</taxon>
        <taxon>Actinomycetota</taxon>
        <taxon>Actinomycetes</taxon>
        <taxon>Motilibacterales</taxon>
        <taxon>Motilibacteraceae</taxon>
        <taxon>Motilibacter</taxon>
    </lineage>
</organism>
<comment type="subcellular location">
    <subcellularLocation>
        <location evidence="1">Membrane</location>
        <topology evidence="1">Multi-pass membrane protein</topology>
    </subcellularLocation>
</comment>
<comment type="caution">
    <text evidence="5">The sequence shown here is derived from an EMBL/GenBank/DDBJ whole genome shotgun (WGS) entry which is preliminary data.</text>
</comment>
<evidence type="ECO:0000256" key="3">
    <source>
        <dbReference type="ARBA" id="ARBA00022989"/>
    </source>
</evidence>
<name>A0ABX0GU51_9ACTN</name>
<keyword evidence="3" id="KW-1133">Transmembrane helix</keyword>
<dbReference type="EMBL" id="JAANNP010000006">
    <property type="protein sequence ID" value="NHC14427.1"/>
    <property type="molecule type" value="Genomic_DNA"/>
</dbReference>
<evidence type="ECO:0000256" key="2">
    <source>
        <dbReference type="ARBA" id="ARBA00022692"/>
    </source>
</evidence>
<dbReference type="InterPro" id="IPR050475">
    <property type="entry name" value="Prenyltransferase_related"/>
</dbReference>